<keyword evidence="1" id="KW-0812">Transmembrane</keyword>
<keyword evidence="3" id="KW-1185">Reference proteome</keyword>
<evidence type="ECO:0000313" key="3">
    <source>
        <dbReference type="Proteomes" id="UP000266673"/>
    </source>
</evidence>
<keyword evidence="1" id="KW-0472">Membrane</keyword>
<protein>
    <recommendedName>
        <fullName evidence="4">Transmembrane protein</fullName>
    </recommendedName>
</protein>
<name>A0A397UGF5_9GLOM</name>
<reference evidence="2 3" key="1">
    <citation type="submission" date="2018-06" db="EMBL/GenBank/DDBJ databases">
        <title>Comparative genomics reveals the genomic features of Rhizophagus irregularis, R. cerebriforme, R. diaphanum and Gigaspora rosea, and their symbiotic lifestyle signature.</title>
        <authorList>
            <person name="Morin E."/>
            <person name="San Clemente H."/>
            <person name="Chen E.C.H."/>
            <person name="De La Providencia I."/>
            <person name="Hainaut M."/>
            <person name="Kuo A."/>
            <person name="Kohler A."/>
            <person name="Murat C."/>
            <person name="Tang N."/>
            <person name="Roy S."/>
            <person name="Loubradou J."/>
            <person name="Henrissat B."/>
            <person name="Grigoriev I.V."/>
            <person name="Corradi N."/>
            <person name="Roux C."/>
            <person name="Martin F.M."/>
        </authorList>
    </citation>
    <scope>NUCLEOTIDE SEQUENCE [LARGE SCALE GENOMIC DNA]</scope>
    <source>
        <strain evidence="2 3">DAOM 194757</strain>
    </source>
</reference>
<evidence type="ECO:0008006" key="4">
    <source>
        <dbReference type="Google" id="ProtNLM"/>
    </source>
</evidence>
<feature type="transmembrane region" description="Helical" evidence="1">
    <location>
        <begin position="31"/>
        <end position="54"/>
    </location>
</feature>
<dbReference type="AlphaFoldDB" id="A0A397UGF5"/>
<organism evidence="2 3">
    <name type="scientific">Gigaspora rosea</name>
    <dbReference type="NCBI Taxonomy" id="44941"/>
    <lineage>
        <taxon>Eukaryota</taxon>
        <taxon>Fungi</taxon>
        <taxon>Fungi incertae sedis</taxon>
        <taxon>Mucoromycota</taxon>
        <taxon>Glomeromycotina</taxon>
        <taxon>Glomeromycetes</taxon>
        <taxon>Diversisporales</taxon>
        <taxon>Gigasporaceae</taxon>
        <taxon>Gigaspora</taxon>
    </lineage>
</organism>
<evidence type="ECO:0000313" key="2">
    <source>
        <dbReference type="EMBL" id="RIB07869.1"/>
    </source>
</evidence>
<comment type="caution">
    <text evidence="2">The sequence shown here is derived from an EMBL/GenBank/DDBJ whole genome shotgun (WGS) entry which is preliminary data.</text>
</comment>
<evidence type="ECO:0000256" key="1">
    <source>
        <dbReference type="SAM" id="Phobius"/>
    </source>
</evidence>
<dbReference type="EMBL" id="QKWP01001589">
    <property type="protein sequence ID" value="RIB07869.1"/>
    <property type="molecule type" value="Genomic_DNA"/>
</dbReference>
<dbReference type="Proteomes" id="UP000266673">
    <property type="component" value="Unassembled WGS sequence"/>
</dbReference>
<keyword evidence="1" id="KW-1133">Transmembrane helix</keyword>
<proteinExistence type="predicted"/>
<accession>A0A397UGF5</accession>
<gene>
    <name evidence="2" type="ORF">C2G38_2213166</name>
</gene>
<sequence length="60" mass="7045">MDDQKCMECVALSKKGVEMQFPIFLTHNNKLVWFLLILIFRELQSVMMIIWAAVNKNKAD</sequence>